<dbReference type="GO" id="GO:0003677">
    <property type="term" value="F:DNA binding"/>
    <property type="evidence" value="ECO:0007669"/>
    <property type="project" value="InterPro"/>
</dbReference>
<dbReference type="PANTHER" id="PTHR31001:SF85">
    <property type="entry name" value="ZN(II)2CYS6 TRANSCRIPTION FACTOR (EUROFUNG)"/>
    <property type="match status" value="1"/>
</dbReference>
<gene>
    <name evidence="5" type="ORF">CSOL1703_00012816</name>
</gene>
<feature type="region of interest" description="Disordered" evidence="3">
    <location>
        <begin position="1"/>
        <end position="22"/>
    </location>
</feature>
<accession>A0A9P0EEM8</accession>
<dbReference type="InterPro" id="IPR050613">
    <property type="entry name" value="Sec_Metabolite_Reg"/>
</dbReference>
<keyword evidence="6" id="KW-1185">Reference proteome</keyword>
<dbReference type="CDD" id="cd12148">
    <property type="entry name" value="fungal_TF_MHR"/>
    <property type="match status" value="1"/>
</dbReference>
<protein>
    <recommendedName>
        <fullName evidence="4">Xylanolytic transcriptional activator regulatory domain-containing protein</fullName>
    </recommendedName>
</protein>
<dbReference type="GO" id="GO:0006351">
    <property type="term" value="P:DNA-templated transcription"/>
    <property type="evidence" value="ECO:0007669"/>
    <property type="project" value="InterPro"/>
</dbReference>
<dbReference type="EMBL" id="CABFOC020000015">
    <property type="protein sequence ID" value="CAH0046583.1"/>
    <property type="molecule type" value="Genomic_DNA"/>
</dbReference>
<feature type="region of interest" description="Disordered" evidence="3">
    <location>
        <begin position="542"/>
        <end position="564"/>
    </location>
</feature>
<name>A0A9P0EEM8_9HYPO</name>
<dbReference type="GO" id="GO:0008270">
    <property type="term" value="F:zinc ion binding"/>
    <property type="evidence" value="ECO:0007669"/>
    <property type="project" value="InterPro"/>
</dbReference>
<evidence type="ECO:0000313" key="5">
    <source>
        <dbReference type="EMBL" id="CAH0046583.1"/>
    </source>
</evidence>
<comment type="caution">
    <text evidence="5">The sequence shown here is derived from an EMBL/GenBank/DDBJ whole genome shotgun (WGS) entry which is preliminary data.</text>
</comment>
<evidence type="ECO:0000256" key="1">
    <source>
        <dbReference type="ARBA" id="ARBA00004123"/>
    </source>
</evidence>
<evidence type="ECO:0000259" key="4">
    <source>
        <dbReference type="SMART" id="SM00906"/>
    </source>
</evidence>
<sequence length="564" mass="62726">MESDASFDGAEDGTFPAPSFGSTEKLLVGDEATNESQSEHPPPSHVLCLWQVFLDRVNPVTKLVHVPSVQPYLAQATAPWPWLPGNIEALLFAIYAVAVVALDDNECICMLGSPKNTLFQRYTSALRGALHRARFLKTTDIVILQALTLHLLSLQGRHDTHATWVLSGVCIRIAQKMGLHKDGQALGLPPFDTEMRRRVWWNIVLLDFRSAIASGFTPSSLPPACDCKMPTNMNDGDFYPNATEKFQDRDGPTEMIVFLLLCGMMQYLLTQPGLEDIITSMEENAVSSGTESQSRSAKLDKLAAGVEDHLDRLMQQYSDPTAGPLHQDAWQIKSAMTSKIRKMCQQSRKQLETGSQPTMGKDHLFHLSVDAIEHTTGLYQAMATKDLLWFVSTLFESELFTYLVGELHDRTSGVLVERAWELIPVIYHYHQDLFDLSIESNVILASFVLKAWSRRKETLKAKFGHGLETPAYVQSLEKSMPLDSVGTGPLSGTLFPPSAMAPGFSGPQDMPWDPRFMGFMKDSNFGDSRWMDLESDMRRHVLSSGEETGNTLPGDCSANPQAPW</sequence>
<reference evidence="6" key="1">
    <citation type="submission" date="2019-06" db="EMBL/GenBank/DDBJ databases">
        <authorList>
            <person name="Broberg M."/>
        </authorList>
    </citation>
    <scope>NUCLEOTIDE SEQUENCE [LARGE SCALE GENOMIC DNA]</scope>
</reference>
<dbReference type="GO" id="GO:0005634">
    <property type="term" value="C:nucleus"/>
    <property type="evidence" value="ECO:0007669"/>
    <property type="project" value="UniProtKB-SubCell"/>
</dbReference>
<feature type="compositionally biased region" description="Acidic residues" evidence="3">
    <location>
        <begin position="1"/>
        <end position="11"/>
    </location>
</feature>
<dbReference type="PANTHER" id="PTHR31001">
    <property type="entry name" value="UNCHARACTERIZED TRANSCRIPTIONAL REGULATORY PROTEIN"/>
    <property type="match status" value="1"/>
</dbReference>
<dbReference type="SMART" id="SM00906">
    <property type="entry name" value="Fungal_trans"/>
    <property type="match status" value="1"/>
</dbReference>
<comment type="subcellular location">
    <subcellularLocation>
        <location evidence="1">Nucleus</location>
    </subcellularLocation>
</comment>
<evidence type="ECO:0000256" key="3">
    <source>
        <dbReference type="SAM" id="MobiDB-lite"/>
    </source>
</evidence>
<dbReference type="AlphaFoldDB" id="A0A9P0EEM8"/>
<keyword evidence="2" id="KW-0539">Nucleus</keyword>
<dbReference type="Pfam" id="PF04082">
    <property type="entry name" value="Fungal_trans"/>
    <property type="match status" value="1"/>
</dbReference>
<proteinExistence type="predicted"/>
<dbReference type="Proteomes" id="UP000775872">
    <property type="component" value="Unassembled WGS sequence"/>
</dbReference>
<dbReference type="OrthoDB" id="2269373at2759"/>
<dbReference type="InterPro" id="IPR007219">
    <property type="entry name" value="XnlR_reg_dom"/>
</dbReference>
<evidence type="ECO:0000256" key="2">
    <source>
        <dbReference type="ARBA" id="ARBA00023242"/>
    </source>
</evidence>
<feature type="domain" description="Xylanolytic transcriptional activator regulatory" evidence="4">
    <location>
        <begin position="163"/>
        <end position="236"/>
    </location>
</feature>
<evidence type="ECO:0000313" key="6">
    <source>
        <dbReference type="Proteomes" id="UP000775872"/>
    </source>
</evidence>
<organism evidence="5 6">
    <name type="scientific">Clonostachys solani</name>
    <dbReference type="NCBI Taxonomy" id="160281"/>
    <lineage>
        <taxon>Eukaryota</taxon>
        <taxon>Fungi</taxon>
        <taxon>Dikarya</taxon>
        <taxon>Ascomycota</taxon>
        <taxon>Pezizomycotina</taxon>
        <taxon>Sordariomycetes</taxon>
        <taxon>Hypocreomycetidae</taxon>
        <taxon>Hypocreales</taxon>
        <taxon>Bionectriaceae</taxon>
        <taxon>Clonostachys</taxon>
    </lineage>
</organism>
<reference evidence="5 6" key="2">
    <citation type="submission" date="2021-10" db="EMBL/GenBank/DDBJ databases">
        <authorList>
            <person name="Piombo E."/>
        </authorList>
    </citation>
    <scope>NUCLEOTIDE SEQUENCE [LARGE SCALE GENOMIC DNA]</scope>
</reference>